<dbReference type="AlphaFoldDB" id="A0A1A8XK11"/>
<reference evidence="1 2" key="1">
    <citation type="submission" date="2016-06" db="EMBL/GenBank/DDBJ databases">
        <authorList>
            <person name="Kjaerup R.B."/>
            <person name="Dalgaard T.S."/>
            <person name="Juul-Madsen H.R."/>
        </authorList>
    </citation>
    <scope>NUCLEOTIDE SEQUENCE [LARGE SCALE GENOMIC DNA]</scope>
    <source>
        <strain evidence="1">2</strain>
    </source>
</reference>
<name>A0A1A8XK11_9RHOO</name>
<dbReference type="InterPro" id="IPR036255">
    <property type="entry name" value="YgfB-like_sf"/>
</dbReference>
<protein>
    <submittedName>
        <fullName evidence="1">YecA family protein</fullName>
    </submittedName>
</protein>
<dbReference type="InterPro" id="IPR011978">
    <property type="entry name" value="YgfB-like"/>
</dbReference>
<sequence>MAEEMGIAQPLQAQLADHQLERLESLLDDPSLPDAMRLDEIQGYLCAALAGPQPKAETEWLADTLGGEDVQESAAGREAAALLRAFATSLEAELAAGEPPVLLLYPRHGDESGPSDYRPWCQAYLAGVDAAEGDWFDFFGDGDGSDSAESISQEISFLDDRLLPLMVLTGEAEAAALESGEEWPQGDERAQIEAQCEEDLPQAVTNIYRFWMSKR</sequence>
<proteinExistence type="predicted"/>
<evidence type="ECO:0000313" key="2">
    <source>
        <dbReference type="Proteomes" id="UP000199600"/>
    </source>
</evidence>
<dbReference type="Proteomes" id="UP000199600">
    <property type="component" value="Unassembled WGS sequence"/>
</dbReference>
<keyword evidence="2" id="KW-1185">Reference proteome</keyword>
<evidence type="ECO:0000313" key="1">
    <source>
        <dbReference type="EMBL" id="SBT05519.1"/>
    </source>
</evidence>
<dbReference type="EMBL" id="FLQY01000065">
    <property type="protein sequence ID" value="SBT05519.1"/>
    <property type="molecule type" value="Genomic_DNA"/>
</dbReference>
<dbReference type="SUPFAM" id="SSF101327">
    <property type="entry name" value="YgfB-like"/>
    <property type="match status" value="1"/>
</dbReference>
<accession>A0A1A8XK11</accession>
<dbReference type="NCBIfam" id="TIGR02292">
    <property type="entry name" value="ygfB_yecA"/>
    <property type="match status" value="1"/>
</dbReference>
<organism evidence="1 2">
    <name type="scientific">Candidatus Propionivibrio aalborgensis</name>
    <dbReference type="NCBI Taxonomy" id="1860101"/>
    <lineage>
        <taxon>Bacteria</taxon>
        <taxon>Pseudomonadati</taxon>
        <taxon>Pseudomonadota</taxon>
        <taxon>Betaproteobacteria</taxon>
        <taxon>Rhodocyclales</taxon>
        <taxon>Rhodocyclaceae</taxon>
        <taxon>Propionivibrio</taxon>
    </lineage>
</organism>
<dbReference type="Gene3D" id="1.20.120.740">
    <property type="entry name" value="YgfB uncharacterised protein family UPF0149, PF03695"/>
    <property type="match status" value="1"/>
</dbReference>
<dbReference type="Pfam" id="PF03695">
    <property type="entry name" value="UPF0149"/>
    <property type="match status" value="1"/>
</dbReference>
<gene>
    <name evidence="1" type="ORF">PROAA_1570003</name>
</gene>